<dbReference type="EMBL" id="CM046390">
    <property type="protein sequence ID" value="KAI8564846.1"/>
    <property type="molecule type" value="Genomic_DNA"/>
</dbReference>
<evidence type="ECO:0000313" key="2">
    <source>
        <dbReference type="Proteomes" id="UP001062846"/>
    </source>
</evidence>
<dbReference type="Proteomes" id="UP001062846">
    <property type="component" value="Chromosome 3"/>
</dbReference>
<sequence>MDAGNNDTHTHVLDFNGFCNLCDKHMRSTKAVVGHQNIVHQGAKIKCTVCGRRFDNKAELSDHMDRPHR</sequence>
<keyword evidence="2" id="KW-1185">Reference proteome</keyword>
<reference evidence="1" key="1">
    <citation type="submission" date="2022-02" db="EMBL/GenBank/DDBJ databases">
        <title>Plant Genome Project.</title>
        <authorList>
            <person name="Zhang R.-G."/>
        </authorList>
    </citation>
    <scope>NUCLEOTIDE SEQUENCE</scope>
    <source>
        <strain evidence="1">AT1</strain>
    </source>
</reference>
<gene>
    <name evidence="1" type="ORF">RHMOL_Rhmol03G0214200</name>
</gene>
<proteinExistence type="predicted"/>
<protein>
    <submittedName>
        <fullName evidence="1">Uncharacterized protein</fullName>
    </submittedName>
</protein>
<accession>A0ACC0PI89</accession>
<name>A0ACC0PI89_RHOML</name>
<organism evidence="1 2">
    <name type="scientific">Rhododendron molle</name>
    <name type="common">Chinese azalea</name>
    <name type="synonym">Azalea mollis</name>
    <dbReference type="NCBI Taxonomy" id="49168"/>
    <lineage>
        <taxon>Eukaryota</taxon>
        <taxon>Viridiplantae</taxon>
        <taxon>Streptophyta</taxon>
        <taxon>Embryophyta</taxon>
        <taxon>Tracheophyta</taxon>
        <taxon>Spermatophyta</taxon>
        <taxon>Magnoliopsida</taxon>
        <taxon>eudicotyledons</taxon>
        <taxon>Gunneridae</taxon>
        <taxon>Pentapetalae</taxon>
        <taxon>asterids</taxon>
        <taxon>Ericales</taxon>
        <taxon>Ericaceae</taxon>
        <taxon>Ericoideae</taxon>
        <taxon>Rhodoreae</taxon>
        <taxon>Rhododendron</taxon>
    </lineage>
</organism>
<comment type="caution">
    <text evidence="1">The sequence shown here is derived from an EMBL/GenBank/DDBJ whole genome shotgun (WGS) entry which is preliminary data.</text>
</comment>
<evidence type="ECO:0000313" key="1">
    <source>
        <dbReference type="EMBL" id="KAI8564846.1"/>
    </source>
</evidence>